<dbReference type="EMBL" id="JACIDS010000004">
    <property type="protein sequence ID" value="MBB3932240.1"/>
    <property type="molecule type" value="Genomic_DNA"/>
</dbReference>
<dbReference type="CDD" id="cd07377">
    <property type="entry name" value="WHTH_GntR"/>
    <property type="match status" value="1"/>
</dbReference>
<accession>A0A840APG1</accession>
<feature type="domain" description="HTH gntR-type" evidence="5">
    <location>
        <begin position="25"/>
        <end position="93"/>
    </location>
</feature>
<dbReference type="InterPro" id="IPR036390">
    <property type="entry name" value="WH_DNA-bd_sf"/>
</dbReference>
<dbReference type="NCBIfam" id="TIGR02325">
    <property type="entry name" value="C_P_lyase_phnF"/>
    <property type="match status" value="1"/>
</dbReference>
<protein>
    <submittedName>
        <fullName evidence="6">GntR family phosphonate transport system transcriptional regulator</fullName>
    </submittedName>
</protein>
<dbReference type="SUPFAM" id="SSF46785">
    <property type="entry name" value="Winged helix' DNA-binding domain"/>
    <property type="match status" value="1"/>
</dbReference>
<dbReference type="PANTHER" id="PTHR44846">
    <property type="entry name" value="MANNOSYL-D-GLYCERATE TRANSPORT/METABOLISM SYSTEM REPRESSOR MNGR-RELATED"/>
    <property type="match status" value="1"/>
</dbReference>
<dbReference type="RefSeq" id="WP_246409860.1">
    <property type="nucleotide sequence ID" value="NZ_JACIDS010000004.1"/>
</dbReference>
<dbReference type="InterPro" id="IPR036388">
    <property type="entry name" value="WH-like_DNA-bd_sf"/>
</dbReference>
<name>A0A840APG1_9HYPH</name>
<comment type="caution">
    <text evidence="6">The sequence shown here is derived from an EMBL/GenBank/DDBJ whole genome shotgun (WGS) entry which is preliminary data.</text>
</comment>
<dbReference type="SMART" id="SM00866">
    <property type="entry name" value="UTRA"/>
    <property type="match status" value="1"/>
</dbReference>
<keyword evidence="1" id="KW-0805">Transcription regulation</keyword>
<dbReference type="InterPro" id="IPR000524">
    <property type="entry name" value="Tscrpt_reg_HTH_GntR"/>
</dbReference>
<dbReference type="Pfam" id="PF00392">
    <property type="entry name" value="GntR"/>
    <property type="match status" value="1"/>
</dbReference>
<dbReference type="Proteomes" id="UP000553963">
    <property type="component" value="Unassembled WGS sequence"/>
</dbReference>
<reference evidence="6 7" key="1">
    <citation type="submission" date="2020-08" db="EMBL/GenBank/DDBJ databases">
        <title>Genomic Encyclopedia of Type Strains, Phase IV (KMG-IV): sequencing the most valuable type-strain genomes for metagenomic binning, comparative biology and taxonomic classification.</title>
        <authorList>
            <person name="Goeker M."/>
        </authorList>
    </citation>
    <scope>NUCLEOTIDE SEQUENCE [LARGE SCALE GENOMIC DNA]</scope>
    <source>
        <strain evidence="6 7">DSM 25966</strain>
    </source>
</reference>
<dbReference type="Gene3D" id="3.40.1410.10">
    <property type="entry name" value="Chorismate lyase-like"/>
    <property type="match status" value="1"/>
</dbReference>
<proteinExistence type="predicted"/>
<evidence type="ECO:0000256" key="2">
    <source>
        <dbReference type="ARBA" id="ARBA00023125"/>
    </source>
</evidence>
<evidence type="ECO:0000256" key="4">
    <source>
        <dbReference type="SAM" id="MobiDB-lite"/>
    </source>
</evidence>
<dbReference type="InterPro" id="IPR050679">
    <property type="entry name" value="Bact_HTH_transcr_reg"/>
</dbReference>
<keyword evidence="2" id="KW-0238">DNA-binding</keyword>
<evidence type="ECO:0000256" key="1">
    <source>
        <dbReference type="ARBA" id="ARBA00023015"/>
    </source>
</evidence>
<evidence type="ECO:0000256" key="3">
    <source>
        <dbReference type="ARBA" id="ARBA00023163"/>
    </source>
</evidence>
<dbReference type="GO" id="GO:0003677">
    <property type="term" value="F:DNA binding"/>
    <property type="evidence" value="ECO:0007669"/>
    <property type="project" value="UniProtKB-KW"/>
</dbReference>
<dbReference type="InterPro" id="IPR011663">
    <property type="entry name" value="UTRA"/>
</dbReference>
<evidence type="ECO:0000259" key="5">
    <source>
        <dbReference type="PROSITE" id="PS50949"/>
    </source>
</evidence>
<dbReference type="InterPro" id="IPR012702">
    <property type="entry name" value="CP_lyase_PhnF"/>
</dbReference>
<feature type="region of interest" description="Disordered" evidence="4">
    <location>
        <begin position="1"/>
        <end position="21"/>
    </location>
</feature>
<dbReference type="Pfam" id="PF07702">
    <property type="entry name" value="UTRA"/>
    <property type="match status" value="1"/>
</dbReference>
<dbReference type="PRINTS" id="PR00035">
    <property type="entry name" value="HTHGNTR"/>
</dbReference>
<dbReference type="Gene3D" id="1.10.10.10">
    <property type="entry name" value="Winged helix-like DNA-binding domain superfamily/Winged helix DNA-binding domain"/>
    <property type="match status" value="1"/>
</dbReference>
<dbReference type="GO" id="GO:0003700">
    <property type="term" value="F:DNA-binding transcription factor activity"/>
    <property type="evidence" value="ECO:0007669"/>
    <property type="project" value="InterPro"/>
</dbReference>
<dbReference type="AlphaFoldDB" id="A0A840APG1"/>
<evidence type="ECO:0000313" key="6">
    <source>
        <dbReference type="EMBL" id="MBB3932240.1"/>
    </source>
</evidence>
<dbReference type="SUPFAM" id="SSF64288">
    <property type="entry name" value="Chorismate lyase-like"/>
    <property type="match status" value="1"/>
</dbReference>
<keyword evidence="3" id="KW-0804">Transcription</keyword>
<evidence type="ECO:0000313" key="7">
    <source>
        <dbReference type="Proteomes" id="UP000553963"/>
    </source>
</evidence>
<organism evidence="6 7">
    <name type="scientific">Kaistia hirudinis</name>
    <dbReference type="NCBI Taxonomy" id="1293440"/>
    <lineage>
        <taxon>Bacteria</taxon>
        <taxon>Pseudomonadati</taxon>
        <taxon>Pseudomonadota</taxon>
        <taxon>Alphaproteobacteria</taxon>
        <taxon>Hyphomicrobiales</taxon>
        <taxon>Kaistiaceae</taxon>
        <taxon>Kaistia</taxon>
    </lineage>
</organism>
<dbReference type="PROSITE" id="PS50949">
    <property type="entry name" value="HTH_GNTR"/>
    <property type="match status" value="1"/>
</dbReference>
<gene>
    <name evidence="6" type="ORF">GGR25_003298</name>
</gene>
<sequence>MKQSSDDLMTARPDGSGSVTRGTGIAAWRQIADEVAAEIRAGLLQPEAQLPTESQLASRFSVNRHTVRRALAELAERGLVRATQGRGTFVETRPIPYPIGRRTRFSEIISRAGREAGGRLIDSAVLTADALVAAALHIPLGAPVIRLDTVRYADDAPIAMGSGFFPLPRFAGLDAAYLAGGTMTKALESRGVSDYRRLETRISARPASLDEAARLDLAPGRILLTIDSVNADADGVPIQFTRGVFSADRTEILIES</sequence>
<dbReference type="InterPro" id="IPR028978">
    <property type="entry name" value="Chorismate_lyase_/UTRA_dom_sf"/>
</dbReference>
<keyword evidence="7" id="KW-1185">Reference proteome</keyword>
<dbReference type="SMART" id="SM00345">
    <property type="entry name" value="HTH_GNTR"/>
    <property type="match status" value="1"/>
</dbReference>
<dbReference type="GO" id="GO:0045892">
    <property type="term" value="P:negative regulation of DNA-templated transcription"/>
    <property type="evidence" value="ECO:0007669"/>
    <property type="project" value="TreeGrafter"/>
</dbReference>
<dbReference type="PANTHER" id="PTHR44846:SF1">
    <property type="entry name" value="MANNOSYL-D-GLYCERATE TRANSPORT_METABOLISM SYSTEM REPRESSOR MNGR-RELATED"/>
    <property type="match status" value="1"/>
</dbReference>